<dbReference type="Proteomes" id="UP000472277">
    <property type="component" value="Chromosome 7"/>
</dbReference>
<dbReference type="InParanoid" id="A0A673WZL5"/>
<proteinExistence type="predicted"/>
<reference evidence="2" key="2">
    <citation type="submission" date="2025-09" db="UniProtKB">
        <authorList>
            <consortium name="Ensembl"/>
        </authorList>
    </citation>
    <scope>IDENTIFICATION</scope>
</reference>
<evidence type="ECO:0000256" key="1">
    <source>
        <dbReference type="SAM" id="Phobius"/>
    </source>
</evidence>
<keyword evidence="1" id="KW-0472">Membrane</keyword>
<accession>A0A673WZL5</accession>
<organism evidence="2 3">
    <name type="scientific">Salmo trutta</name>
    <name type="common">Brown trout</name>
    <dbReference type="NCBI Taxonomy" id="8032"/>
    <lineage>
        <taxon>Eukaryota</taxon>
        <taxon>Metazoa</taxon>
        <taxon>Chordata</taxon>
        <taxon>Craniata</taxon>
        <taxon>Vertebrata</taxon>
        <taxon>Euteleostomi</taxon>
        <taxon>Actinopterygii</taxon>
        <taxon>Neopterygii</taxon>
        <taxon>Teleostei</taxon>
        <taxon>Protacanthopterygii</taxon>
        <taxon>Salmoniformes</taxon>
        <taxon>Salmonidae</taxon>
        <taxon>Salmoninae</taxon>
        <taxon>Salmo</taxon>
    </lineage>
</organism>
<keyword evidence="1" id="KW-0812">Transmembrane</keyword>
<evidence type="ECO:0000313" key="3">
    <source>
        <dbReference type="Proteomes" id="UP000472277"/>
    </source>
</evidence>
<name>A0A673WZL5_SALTR</name>
<dbReference type="AlphaFoldDB" id="A0A673WZL5"/>
<dbReference type="Ensembl" id="ENSSTUT00000018396.1">
    <property type="protein sequence ID" value="ENSSTUP00000017464.1"/>
    <property type="gene ID" value="ENSSTUG00000007910.1"/>
</dbReference>
<keyword evidence="1" id="KW-1133">Transmembrane helix</keyword>
<sequence length="47" mass="5478">MNMYGDLVMDTAPEEWTENVSYPWGNFICMLSSVFVCLFVYTVYVVL</sequence>
<reference evidence="2" key="1">
    <citation type="submission" date="2025-08" db="UniProtKB">
        <authorList>
            <consortium name="Ensembl"/>
        </authorList>
    </citation>
    <scope>IDENTIFICATION</scope>
</reference>
<feature type="transmembrane region" description="Helical" evidence="1">
    <location>
        <begin position="24"/>
        <end position="46"/>
    </location>
</feature>
<evidence type="ECO:0000313" key="2">
    <source>
        <dbReference type="Ensembl" id="ENSSTUP00000017464.1"/>
    </source>
</evidence>
<protein>
    <submittedName>
        <fullName evidence="2">Uncharacterized protein</fullName>
    </submittedName>
</protein>
<dbReference type="GeneTree" id="ENSGT01060000251418"/>
<keyword evidence="3" id="KW-1185">Reference proteome</keyword>